<organism evidence="1 2">
    <name type="scientific">Arachis hypogaea</name>
    <name type="common">Peanut</name>
    <dbReference type="NCBI Taxonomy" id="3818"/>
    <lineage>
        <taxon>Eukaryota</taxon>
        <taxon>Viridiplantae</taxon>
        <taxon>Streptophyta</taxon>
        <taxon>Embryophyta</taxon>
        <taxon>Tracheophyta</taxon>
        <taxon>Spermatophyta</taxon>
        <taxon>Magnoliopsida</taxon>
        <taxon>eudicotyledons</taxon>
        <taxon>Gunneridae</taxon>
        <taxon>Pentapetalae</taxon>
        <taxon>rosids</taxon>
        <taxon>fabids</taxon>
        <taxon>Fabales</taxon>
        <taxon>Fabaceae</taxon>
        <taxon>Papilionoideae</taxon>
        <taxon>50 kb inversion clade</taxon>
        <taxon>dalbergioids sensu lato</taxon>
        <taxon>Dalbergieae</taxon>
        <taxon>Pterocarpus clade</taxon>
        <taxon>Arachis</taxon>
    </lineage>
</organism>
<comment type="caution">
    <text evidence="1">The sequence shown here is derived from an EMBL/GenBank/DDBJ whole genome shotgun (WGS) entry which is preliminary data.</text>
</comment>
<accession>A0A445CU85</accession>
<evidence type="ECO:0000313" key="1">
    <source>
        <dbReference type="EMBL" id="RYR54488.1"/>
    </source>
</evidence>
<dbReference type="AlphaFoldDB" id="A0A445CU85"/>
<evidence type="ECO:0000313" key="2">
    <source>
        <dbReference type="Proteomes" id="UP000289738"/>
    </source>
</evidence>
<name>A0A445CU85_ARAHY</name>
<dbReference type="EMBL" id="SDMP01000006">
    <property type="protein sequence ID" value="RYR54488.1"/>
    <property type="molecule type" value="Genomic_DNA"/>
</dbReference>
<protein>
    <submittedName>
        <fullName evidence="1">Uncharacterized protein</fullName>
    </submittedName>
</protein>
<proteinExistence type="predicted"/>
<keyword evidence="2" id="KW-1185">Reference proteome</keyword>
<reference evidence="1 2" key="1">
    <citation type="submission" date="2019-01" db="EMBL/GenBank/DDBJ databases">
        <title>Sequencing of cultivated peanut Arachis hypogaea provides insights into genome evolution and oil improvement.</title>
        <authorList>
            <person name="Chen X."/>
        </authorList>
    </citation>
    <scope>NUCLEOTIDE SEQUENCE [LARGE SCALE GENOMIC DNA]</scope>
    <source>
        <strain evidence="2">cv. Fuhuasheng</strain>
        <tissue evidence="1">Leaves</tissue>
    </source>
</reference>
<gene>
    <name evidence="1" type="ORF">Ahy_A06g029780</name>
</gene>
<sequence>MTIHFTWFHERFRVLPADANEETVHRYACDYIIIFSINDNNENRVHLQRLPFVVRFEELEKYR</sequence>
<dbReference type="Proteomes" id="UP000289738">
    <property type="component" value="Chromosome A06"/>
</dbReference>